<name>A0A2P2EE57_9PROT</name>
<dbReference type="GO" id="GO:0005576">
    <property type="term" value="C:extracellular region"/>
    <property type="evidence" value="ECO:0007669"/>
    <property type="project" value="UniProtKB-SubCell"/>
</dbReference>
<dbReference type="SUPFAM" id="SSF64518">
    <property type="entry name" value="Phase 1 flagellin"/>
    <property type="match status" value="1"/>
</dbReference>
<comment type="function">
    <text evidence="4">Flagellin is the subunit protein which polymerizes to form the filaments of bacterial flagella.</text>
</comment>
<feature type="domain" description="Flagellin C-terminal" evidence="6">
    <location>
        <begin position="213"/>
        <end position="297"/>
    </location>
</feature>
<accession>A0A2P2EE57</accession>
<dbReference type="InterPro" id="IPR001492">
    <property type="entry name" value="Flagellin"/>
</dbReference>
<comment type="subcellular location">
    <subcellularLocation>
        <location evidence="4">Secreted</location>
    </subcellularLocation>
    <subcellularLocation>
        <location evidence="4">Bacterial flagellum</location>
    </subcellularLocation>
</comment>
<reference evidence="7" key="1">
    <citation type="journal article" date="2018" name="Genome Announc.">
        <title>Draft Genome Sequence of "Candidatus Phycosocius bacilliformis," an Alphaproteobacterial Ectosymbiont of the Hydrocarbon-Producing Green Alga Botryococcus braunii.</title>
        <authorList>
            <person name="Tanabe Y."/>
            <person name="Yamaguchi H."/>
            <person name="Watanabe M.M."/>
        </authorList>
    </citation>
    <scope>NUCLEOTIDE SEQUENCE [LARGE SCALE GENOMIC DNA]</scope>
    <source>
        <strain evidence="7">BOTRYCO-2</strain>
    </source>
</reference>
<organism evidence="7 8">
    <name type="scientific">Candidatus Phycosocius bacilliformis</name>
    <dbReference type="NCBI Taxonomy" id="1445552"/>
    <lineage>
        <taxon>Bacteria</taxon>
        <taxon>Pseudomonadati</taxon>
        <taxon>Pseudomonadota</taxon>
        <taxon>Alphaproteobacteria</taxon>
        <taxon>Caulobacterales</taxon>
        <taxon>Caulobacterales incertae sedis</taxon>
        <taxon>Candidatus Phycosocius</taxon>
    </lineage>
</organism>
<dbReference type="GO" id="GO:0005198">
    <property type="term" value="F:structural molecule activity"/>
    <property type="evidence" value="ECO:0007669"/>
    <property type="project" value="UniProtKB-UniRule"/>
</dbReference>
<evidence type="ECO:0000313" key="7">
    <source>
        <dbReference type="EMBL" id="GBF59349.1"/>
    </source>
</evidence>
<keyword evidence="7" id="KW-0969">Cilium</keyword>
<evidence type="ECO:0000256" key="3">
    <source>
        <dbReference type="ARBA" id="ARBA00023143"/>
    </source>
</evidence>
<sequence>MLPSVYRKRGLLEAGCKLYEWGKNMLSINTNQGAMVALQTLNQTRSDLEQTQNAISTGKKVASAKDNGAIWAIANKMRSDVGAYDRVRESTDRAASILDTGISAGESIMELLNEMKGKALAASQAGLSASAQSALAADFAQLRDQITSVIANAVFDGANMIAGTPNNAVALGDAAGGNTITVAGASLALGGSVVTVTTGSALDTAGNATTALGLVNTSITNLGTQLATWGAGAKRLEVHRTFIGKLQDALTNGIGAIEDADLAKESAKLQALQTKSQLGIQALSIANSSSQSVLSLFR</sequence>
<dbReference type="Gene3D" id="1.20.1330.10">
    <property type="entry name" value="f41 fragment of flagellin, N-terminal domain"/>
    <property type="match status" value="1"/>
</dbReference>
<dbReference type="PANTHER" id="PTHR42792:SF2">
    <property type="entry name" value="FLAGELLIN"/>
    <property type="match status" value="1"/>
</dbReference>
<comment type="similarity">
    <text evidence="1 4">Belongs to the bacterial flagellin family.</text>
</comment>
<keyword evidence="3 4" id="KW-0975">Bacterial flagellum</keyword>
<keyword evidence="4" id="KW-0964">Secreted</keyword>
<gene>
    <name evidence="7" type="primary">fliC_13</name>
    <name evidence="7" type="ORF">PbB2_03045</name>
</gene>
<comment type="subunit">
    <text evidence="2">In C.crescentus, the flagellar filament is composed of multiple flagellins of 29 kDa; 27 kDa and 25 kDa.</text>
</comment>
<evidence type="ECO:0000256" key="2">
    <source>
        <dbReference type="ARBA" id="ARBA00011829"/>
    </source>
</evidence>
<dbReference type="GO" id="GO:0009288">
    <property type="term" value="C:bacterial-type flagellum"/>
    <property type="evidence" value="ECO:0007669"/>
    <property type="project" value="UniProtKB-SubCell"/>
</dbReference>
<dbReference type="Proteomes" id="UP000245086">
    <property type="component" value="Unassembled WGS sequence"/>
</dbReference>
<evidence type="ECO:0000313" key="8">
    <source>
        <dbReference type="Proteomes" id="UP000245086"/>
    </source>
</evidence>
<keyword evidence="7" id="KW-0282">Flagellum</keyword>
<evidence type="ECO:0000259" key="5">
    <source>
        <dbReference type="Pfam" id="PF00669"/>
    </source>
</evidence>
<keyword evidence="8" id="KW-1185">Reference proteome</keyword>
<proteinExistence type="inferred from homology"/>
<dbReference type="PANTHER" id="PTHR42792">
    <property type="entry name" value="FLAGELLIN"/>
    <property type="match status" value="1"/>
</dbReference>
<dbReference type="Pfam" id="PF00669">
    <property type="entry name" value="Flagellin_N"/>
    <property type="match status" value="1"/>
</dbReference>
<evidence type="ECO:0000259" key="6">
    <source>
        <dbReference type="Pfam" id="PF00700"/>
    </source>
</evidence>
<keyword evidence="7" id="KW-0966">Cell projection</keyword>
<dbReference type="EMBL" id="BFBR01000012">
    <property type="protein sequence ID" value="GBF59349.1"/>
    <property type="molecule type" value="Genomic_DNA"/>
</dbReference>
<protein>
    <recommendedName>
        <fullName evidence="4">Flagellin</fullName>
    </recommendedName>
</protein>
<feature type="domain" description="Flagellin N-terminal" evidence="5">
    <location>
        <begin position="28"/>
        <end position="164"/>
    </location>
</feature>
<dbReference type="AlphaFoldDB" id="A0A2P2EE57"/>
<dbReference type="InterPro" id="IPR001029">
    <property type="entry name" value="Flagellin_N"/>
</dbReference>
<evidence type="ECO:0000256" key="4">
    <source>
        <dbReference type="RuleBase" id="RU362073"/>
    </source>
</evidence>
<comment type="caution">
    <text evidence="7">The sequence shown here is derived from an EMBL/GenBank/DDBJ whole genome shotgun (WGS) entry which is preliminary data.</text>
</comment>
<dbReference type="InterPro" id="IPR046358">
    <property type="entry name" value="Flagellin_C"/>
</dbReference>
<evidence type="ECO:0000256" key="1">
    <source>
        <dbReference type="ARBA" id="ARBA00005709"/>
    </source>
</evidence>
<dbReference type="Pfam" id="PF00700">
    <property type="entry name" value="Flagellin_C"/>
    <property type="match status" value="1"/>
</dbReference>